<gene>
    <name evidence="2" type="ORF">CVT26_000038</name>
</gene>
<feature type="region of interest" description="Disordered" evidence="1">
    <location>
        <begin position="90"/>
        <end position="113"/>
    </location>
</feature>
<evidence type="ECO:0008006" key="4">
    <source>
        <dbReference type="Google" id="ProtNLM"/>
    </source>
</evidence>
<protein>
    <recommendedName>
        <fullName evidence="4">Zinc knuckle-domain-containing protein</fullName>
    </recommendedName>
</protein>
<dbReference type="InParanoid" id="A0A409VGM3"/>
<accession>A0A409VGM3</accession>
<evidence type="ECO:0000313" key="2">
    <source>
        <dbReference type="EMBL" id="PPQ65413.1"/>
    </source>
</evidence>
<proteinExistence type="predicted"/>
<keyword evidence="3" id="KW-1185">Reference proteome</keyword>
<dbReference type="OrthoDB" id="437973at2759"/>
<dbReference type="Proteomes" id="UP000284706">
    <property type="component" value="Unassembled WGS sequence"/>
</dbReference>
<organism evidence="2 3">
    <name type="scientific">Gymnopilus dilepis</name>
    <dbReference type="NCBI Taxonomy" id="231916"/>
    <lineage>
        <taxon>Eukaryota</taxon>
        <taxon>Fungi</taxon>
        <taxon>Dikarya</taxon>
        <taxon>Basidiomycota</taxon>
        <taxon>Agaricomycotina</taxon>
        <taxon>Agaricomycetes</taxon>
        <taxon>Agaricomycetidae</taxon>
        <taxon>Agaricales</taxon>
        <taxon>Agaricineae</taxon>
        <taxon>Hymenogastraceae</taxon>
        <taxon>Gymnopilus</taxon>
    </lineage>
</organism>
<evidence type="ECO:0000313" key="3">
    <source>
        <dbReference type="Proteomes" id="UP000284706"/>
    </source>
</evidence>
<evidence type="ECO:0000256" key="1">
    <source>
        <dbReference type="SAM" id="MobiDB-lite"/>
    </source>
</evidence>
<name>A0A409VGM3_9AGAR</name>
<comment type="caution">
    <text evidence="2">The sequence shown here is derived from an EMBL/GenBank/DDBJ whole genome shotgun (WGS) entry which is preliminary data.</text>
</comment>
<sequence length="212" mass="23586">MSRFAPHGGRSANQPRATSSTICQKCLQRGHFIYECKGSRPYVSRPSRTQMLENHKVLAKLKAEGKPSVEVPEEFKKPVGTANKILEAKEKERLKDAKGKAKEEEPPRKRKRRRSVLVSAVIPRTSLTPSAVLAQHLGLIARTLVLSRIPSLALSLTRARQILLRGRIQILQILALSRRAPLGRVKEIGNDACQDVAVVQILKNRDEVGPEV</sequence>
<reference evidence="2 3" key="1">
    <citation type="journal article" date="2018" name="Evol. Lett.">
        <title>Horizontal gene cluster transfer increased hallucinogenic mushroom diversity.</title>
        <authorList>
            <person name="Reynolds H.T."/>
            <person name="Vijayakumar V."/>
            <person name="Gluck-Thaler E."/>
            <person name="Korotkin H.B."/>
            <person name="Matheny P.B."/>
            <person name="Slot J.C."/>
        </authorList>
    </citation>
    <scope>NUCLEOTIDE SEQUENCE [LARGE SCALE GENOMIC DNA]</scope>
    <source>
        <strain evidence="2 3">SRW20</strain>
    </source>
</reference>
<dbReference type="EMBL" id="NHYE01005654">
    <property type="protein sequence ID" value="PPQ65413.1"/>
    <property type="molecule type" value="Genomic_DNA"/>
</dbReference>
<dbReference type="AlphaFoldDB" id="A0A409VGM3"/>
<dbReference type="Pfam" id="PF13917">
    <property type="entry name" value="zf-CCHC_3"/>
    <property type="match status" value="1"/>
</dbReference>
<feature type="compositionally biased region" description="Basic and acidic residues" evidence="1">
    <location>
        <begin position="90"/>
        <end position="107"/>
    </location>
</feature>